<dbReference type="EMBL" id="KZ084145">
    <property type="protein sequence ID" value="OSC97843.1"/>
    <property type="molecule type" value="Genomic_DNA"/>
</dbReference>
<keyword evidence="4" id="KW-1185">Reference proteome</keyword>
<dbReference type="Pfam" id="PF17667">
    <property type="entry name" value="Pkinase_fungal"/>
    <property type="match status" value="1"/>
</dbReference>
<feature type="region of interest" description="Disordered" evidence="1">
    <location>
        <begin position="484"/>
        <end position="601"/>
    </location>
</feature>
<reference evidence="3 4" key="1">
    <citation type="journal article" date="2015" name="Biotechnol. Biofuels">
        <title>Enhanced degradation of softwood versus hardwood by the white-rot fungus Pycnoporus coccineus.</title>
        <authorList>
            <person name="Couturier M."/>
            <person name="Navarro D."/>
            <person name="Chevret D."/>
            <person name="Henrissat B."/>
            <person name="Piumi F."/>
            <person name="Ruiz-Duenas F.J."/>
            <person name="Martinez A.T."/>
            <person name="Grigoriev I.V."/>
            <person name="Riley R."/>
            <person name="Lipzen A."/>
            <person name="Berrin J.G."/>
            <person name="Master E.R."/>
            <person name="Rosso M.N."/>
        </authorList>
    </citation>
    <scope>NUCLEOTIDE SEQUENCE [LARGE SCALE GENOMIC DNA]</scope>
    <source>
        <strain evidence="3 4">BRFM310</strain>
    </source>
</reference>
<dbReference type="InterPro" id="IPR040976">
    <property type="entry name" value="Pkinase_fungal"/>
</dbReference>
<feature type="compositionally biased region" description="Basic and acidic residues" evidence="1">
    <location>
        <begin position="584"/>
        <end position="601"/>
    </location>
</feature>
<dbReference type="SUPFAM" id="SSF56112">
    <property type="entry name" value="Protein kinase-like (PK-like)"/>
    <property type="match status" value="1"/>
</dbReference>
<dbReference type="PANTHER" id="PTHR38248:SF2">
    <property type="entry name" value="FUNK1 11"/>
    <property type="match status" value="1"/>
</dbReference>
<dbReference type="AlphaFoldDB" id="A0A1Y2IAX5"/>
<feature type="non-terminal residue" evidence="3">
    <location>
        <position position="1"/>
    </location>
</feature>
<dbReference type="STRING" id="1353009.A0A1Y2IAX5"/>
<evidence type="ECO:0000259" key="2">
    <source>
        <dbReference type="Pfam" id="PF17667"/>
    </source>
</evidence>
<dbReference type="InterPro" id="IPR008266">
    <property type="entry name" value="Tyr_kinase_AS"/>
</dbReference>
<dbReference type="PROSITE" id="PS00109">
    <property type="entry name" value="PROTEIN_KINASE_TYR"/>
    <property type="match status" value="1"/>
</dbReference>
<sequence>TQLSALKPKNWEAHVGELEKGRRVEVYDQRTGRCVPYLAYHLVDVNGRLFSRATMVWRAIEDTRVWRDGKLVPDPNSTRQAQPRILKEAWRQLVRRAETEFYDRLESTIPEEEMFGLARMECGGDIGSLELRWWKRRNSAIPPVPPADQPADLPVPFCSTGRDNALANHFLAPTVDHVPPFAFPLPYPQHQTYSSRVKDSKRIHCERSHVRIVIADVGHPLTEFTSSREMVAAMRDAIEGHRIAWERAKVLHRDVSLGNILIADDAPEGSHRGFLHDWDYSSMGPIDADSQGNAASLMEDDEEISPDNIEEHKERTGTYYFIALALLMMRPGTLHDSCHDLESYFWVLTWVVLRHTDCYREDGASGDVLCQQLFGATEDHVAISLKSGWLGDDRVLTVSGNEPLTALIRHFKRLVTFSQRNAYLPVPVTALTHAAVLAVFDEALAMTDWPENDWRACTLLEKTRATVPPKPIVADALRSKTASKKALTAGLPTVPSGSASGSHVPTRRSGTKRANEDDEPAPSGATHSRKRSKASAMAPPPAPGSGSGVAVAGPSGATTSGGRGQRSGSRAAPTLSRQPSRRSSRIEAQKEKKASGSDSAR</sequence>
<evidence type="ECO:0000313" key="4">
    <source>
        <dbReference type="Proteomes" id="UP000193067"/>
    </source>
</evidence>
<dbReference type="InterPro" id="IPR011009">
    <property type="entry name" value="Kinase-like_dom_sf"/>
</dbReference>
<protein>
    <recommendedName>
        <fullName evidence="2">Fungal-type protein kinase domain-containing protein</fullName>
    </recommendedName>
</protein>
<feature type="compositionally biased region" description="Low complexity" evidence="1">
    <location>
        <begin position="548"/>
        <end position="558"/>
    </location>
</feature>
<evidence type="ECO:0000256" key="1">
    <source>
        <dbReference type="SAM" id="MobiDB-lite"/>
    </source>
</evidence>
<proteinExistence type="predicted"/>
<dbReference type="Gene3D" id="1.10.510.10">
    <property type="entry name" value="Transferase(Phosphotransferase) domain 1"/>
    <property type="match status" value="1"/>
</dbReference>
<dbReference type="PANTHER" id="PTHR38248">
    <property type="entry name" value="FUNK1 6"/>
    <property type="match status" value="1"/>
</dbReference>
<dbReference type="GO" id="GO:0004672">
    <property type="term" value="F:protein kinase activity"/>
    <property type="evidence" value="ECO:0007669"/>
    <property type="project" value="InterPro"/>
</dbReference>
<name>A0A1Y2IAX5_TRAC3</name>
<organism evidence="3 4">
    <name type="scientific">Trametes coccinea (strain BRFM310)</name>
    <name type="common">Pycnoporus coccineus</name>
    <dbReference type="NCBI Taxonomy" id="1353009"/>
    <lineage>
        <taxon>Eukaryota</taxon>
        <taxon>Fungi</taxon>
        <taxon>Dikarya</taxon>
        <taxon>Basidiomycota</taxon>
        <taxon>Agaricomycotina</taxon>
        <taxon>Agaricomycetes</taxon>
        <taxon>Polyporales</taxon>
        <taxon>Polyporaceae</taxon>
        <taxon>Trametes</taxon>
    </lineage>
</organism>
<gene>
    <name evidence="3" type="ORF">PYCCODRAFT_1471492</name>
</gene>
<accession>A0A1Y2IAX5</accession>
<evidence type="ECO:0000313" key="3">
    <source>
        <dbReference type="EMBL" id="OSC97843.1"/>
    </source>
</evidence>
<dbReference type="Proteomes" id="UP000193067">
    <property type="component" value="Unassembled WGS sequence"/>
</dbReference>
<feature type="domain" description="Fungal-type protein kinase" evidence="2">
    <location>
        <begin position="37"/>
        <end position="352"/>
    </location>
</feature>
<dbReference type="OrthoDB" id="2797568at2759"/>